<dbReference type="PANTHER" id="PTHR34391:SF1">
    <property type="entry name" value="UPF0658 GOLGI APPARATUS MEMBRANE PROTEIN C1952.10C-RELATED"/>
    <property type="match status" value="1"/>
</dbReference>
<keyword evidence="1" id="KW-0472">Membrane</keyword>
<evidence type="ECO:0000256" key="1">
    <source>
        <dbReference type="SAM" id="Phobius"/>
    </source>
</evidence>
<name>A0A077X1W5_9FUNG</name>
<dbReference type="PANTHER" id="PTHR34391">
    <property type="entry name" value="UPF0658 GOLGI APPARATUS MEMBRANE PROTEIN C1952.10C-RELATED"/>
    <property type="match status" value="1"/>
</dbReference>
<feature type="transmembrane region" description="Helical" evidence="1">
    <location>
        <begin position="87"/>
        <end position="105"/>
    </location>
</feature>
<feature type="transmembrane region" description="Helical" evidence="1">
    <location>
        <begin position="155"/>
        <end position="182"/>
    </location>
</feature>
<feature type="transmembrane region" description="Helical" evidence="1">
    <location>
        <begin position="20"/>
        <end position="38"/>
    </location>
</feature>
<feature type="transmembrane region" description="Helical" evidence="1">
    <location>
        <begin position="203"/>
        <end position="229"/>
    </location>
</feature>
<feature type="transmembrane region" description="Helical" evidence="1">
    <location>
        <begin position="241"/>
        <end position="258"/>
    </location>
</feature>
<protein>
    <submittedName>
        <fullName evidence="2">Uncharacterized protein</fullName>
    </submittedName>
</protein>
<dbReference type="OrthoDB" id="2448307at2759"/>
<feature type="transmembrane region" description="Helical" evidence="1">
    <location>
        <begin position="270"/>
        <end position="290"/>
    </location>
</feature>
<proteinExistence type="predicted"/>
<feature type="transmembrane region" description="Helical" evidence="1">
    <location>
        <begin position="296"/>
        <end position="319"/>
    </location>
</feature>
<keyword evidence="1" id="KW-0812">Transmembrane</keyword>
<organism evidence="2">
    <name type="scientific">Lichtheimia ramosa</name>
    <dbReference type="NCBI Taxonomy" id="688394"/>
    <lineage>
        <taxon>Eukaryota</taxon>
        <taxon>Fungi</taxon>
        <taxon>Fungi incertae sedis</taxon>
        <taxon>Mucoromycota</taxon>
        <taxon>Mucoromycotina</taxon>
        <taxon>Mucoromycetes</taxon>
        <taxon>Mucorales</taxon>
        <taxon>Lichtheimiaceae</taxon>
        <taxon>Lichtheimia</taxon>
    </lineage>
</organism>
<dbReference type="GO" id="GO:0005794">
    <property type="term" value="C:Golgi apparatus"/>
    <property type="evidence" value="ECO:0007669"/>
    <property type="project" value="TreeGrafter"/>
</dbReference>
<reference evidence="2" key="1">
    <citation type="journal article" date="2014" name="Genome Announc.">
        <title>De novo whole-genome sequence and genome annotation of Lichtheimia ramosa.</title>
        <authorList>
            <person name="Linde J."/>
            <person name="Schwartze V."/>
            <person name="Binder U."/>
            <person name="Lass-Florl C."/>
            <person name="Voigt K."/>
            <person name="Horn F."/>
        </authorList>
    </citation>
    <scope>NUCLEOTIDE SEQUENCE</scope>
    <source>
        <strain evidence="2">JMRC FSU:6197</strain>
    </source>
</reference>
<dbReference type="EMBL" id="LK023379">
    <property type="protein sequence ID" value="CDS13550.1"/>
    <property type="molecule type" value="Genomic_DNA"/>
</dbReference>
<evidence type="ECO:0000313" key="2">
    <source>
        <dbReference type="EMBL" id="CDS13550.1"/>
    </source>
</evidence>
<accession>A0A077X1W5</accession>
<keyword evidence="1" id="KW-1133">Transmembrane helix</keyword>
<sequence length="362" mass="41701">MVTVEKVKQRINQSKWTKLYIATALLQVIIIIVLQSIIASQNQAQEANIETSFINHRPSTIDDGTTSTSATVDIALRRFDRIKWENVAFISFQAWFICMAFDAVVYQNAAEVIALAVLNTICILIGGLEVMDARRWLSRLDQNYRFPIRLVPLRIALYLEIAMTVVQVVFALIFIYLSYAVVKEFGWVIYKKIGPDVVMQRMYRIFQFFVLALKIDVFIEFLVSLFYFIQFAIEDFTRWDGYIILIVTILILPALYFARATVASEHYGRMIVFIVFQFIVIVSMILMLWRTASTGWWTWIVFVVLGIVFALSSCALGAWSMHNFGKGLKAHVQRGGPEKKENLPAHELQEQASFTSWRIDDD</sequence>
<feature type="transmembrane region" description="Helical" evidence="1">
    <location>
        <begin position="112"/>
        <end position="131"/>
    </location>
</feature>
<dbReference type="InterPro" id="IPR040410">
    <property type="entry name" value="UPF0658_Golgi"/>
</dbReference>
<dbReference type="AlphaFoldDB" id="A0A077X1W5"/>
<gene>
    <name evidence="2" type="ORF">LRAMOSA05726</name>
</gene>